<proteinExistence type="predicted"/>
<dbReference type="Pfam" id="PF00535">
    <property type="entry name" value="Glycos_transf_2"/>
    <property type="match status" value="1"/>
</dbReference>
<keyword evidence="2" id="KW-0808">Transferase</keyword>
<dbReference type="PANTHER" id="PTHR43685:SF2">
    <property type="entry name" value="GLYCOSYLTRANSFERASE 2-LIKE DOMAIN-CONTAINING PROTEIN"/>
    <property type="match status" value="1"/>
</dbReference>
<dbReference type="InterPro" id="IPR050834">
    <property type="entry name" value="Glycosyltransf_2"/>
</dbReference>
<name>A0A4Q0PEC7_9FLAO</name>
<gene>
    <name evidence="2" type="ORF">DSM00_694</name>
</gene>
<dbReference type="PANTHER" id="PTHR43685">
    <property type="entry name" value="GLYCOSYLTRANSFERASE"/>
    <property type="match status" value="1"/>
</dbReference>
<dbReference type="InterPro" id="IPR029044">
    <property type="entry name" value="Nucleotide-diphossugar_trans"/>
</dbReference>
<dbReference type="CDD" id="cd00761">
    <property type="entry name" value="Glyco_tranf_GTA_type"/>
    <property type="match status" value="1"/>
</dbReference>
<dbReference type="InterPro" id="IPR001173">
    <property type="entry name" value="Glyco_trans_2-like"/>
</dbReference>
<accession>A0A4Q0PEC7</accession>
<dbReference type="Proteomes" id="UP000289238">
    <property type="component" value="Unassembled WGS sequence"/>
</dbReference>
<dbReference type="SUPFAM" id="SSF53448">
    <property type="entry name" value="Nucleotide-diphospho-sugar transferases"/>
    <property type="match status" value="1"/>
</dbReference>
<sequence length="316" mass="36252">MSKKVSIIIPVFNRENLVLETLDSIVKQDYPNWECILVDDHSTDNTVKVIKAFIESDARFSLYHRPKDLAKGANSCRNYGFGLSKGFYIQWFDSDDLMLPSHISSLIDAIQTTNSDFAVGDSQNFIKGKGLSTKPYTTPRLAGSINATTYGMQGIGWITNDFLCKREVLYQVSFNEDFQTDGDEYNFFTQFLHLNTNGVWVNKILTHRRLHEQSLSASIDTNSKKYLWKIAIIKFVTARDIEIYDNYQLSKWFLSGYMQYAFTLSLKGHVPPFFNKSFLIIASHFGKKQALSFIGSIFSALLFKRGYFLLKKAIQF</sequence>
<organism evidence="2 3">
    <name type="scientific">Leeuwenhoekiella aequorea</name>
    <dbReference type="NCBI Taxonomy" id="283736"/>
    <lineage>
        <taxon>Bacteria</taxon>
        <taxon>Pseudomonadati</taxon>
        <taxon>Bacteroidota</taxon>
        <taxon>Flavobacteriia</taxon>
        <taxon>Flavobacteriales</taxon>
        <taxon>Flavobacteriaceae</taxon>
        <taxon>Leeuwenhoekiella</taxon>
    </lineage>
</organism>
<keyword evidence="3" id="KW-1185">Reference proteome</keyword>
<evidence type="ECO:0000313" key="3">
    <source>
        <dbReference type="Proteomes" id="UP000289238"/>
    </source>
</evidence>
<dbReference type="EMBL" id="QOVM01000001">
    <property type="protein sequence ID" value="RXG24898.1"/>
    <property type="molecule type" value="Genomic_DNA"/>
</dbReference>
<protein>
    <submittedName>
        <fullName evidence="2">Glycosyltransferase involved in cell wall biosynthesis</fullName>
    </submittedName>
</protein>
<evidence type="ECO:0000259" key="1">
    <source>
        <dbReference type="Pfam" id="PF00535"/>
    </source>
</evidence>
<dbReference type="RefSeq" id="WP_164916289.1">
    <property type="nucleotide sequence ID" value="NZ_QOVM01000001.1"/>
</dbReference>
<evidence type="ECO:0000313" key="2">
    <source>
        <dbReference type="EMBL" id="RXG24898.1"/>
    </source>
</evidence>
<reference evidence="2 3" key="1">
    <citation type="submission" date="2018-07" db="EMBL/GenBank/DDBJ databases">
        <title>Leeuwenhoekiella genomics.</title>
        <authorList>
            <person name="Tahon G."/>
            <person name="Willems A."/>
        </authorList>
    </citation>
    <scope>NUCLEOTIDE SEQUENCE [LARGE SCALE GENOMIC DNA]</scope>
    <source>
        <strain evidence="2 3">LMG 22550</strain>
    </source>
</reference>
<dbReference type="Gene3D" id="3.90.550.10">
    <property type="entry name" value="Spore Coat Polysaccharide Biosynthesis Protein SpsA, Chain A"/>
    <property type="match status" value="1"/>
</dbReference>
<dbReference type="GO" id="GO:0016740">
    <property type="term" value="F:transferase activity"/>
    <property type="evidence" value="ECO:0007669"/>
    <property type="project" value="UniProtKB-KW"/>
</dbReference>
<feature type="domain" description="Glycosyltransferase 2-like" evidence="1">
    <location>
        <begin position="6"/>
        <end position="142"/>
    </location>
</feature>
<comment type="caution">
    <text evidence="2">The sequence shown here is derived from an EMBL/GenBank/DDBJ whole genome shotgun (WGS) entry which is preliminary data.</text>
</comment>
<dbReference type="AlphaFoldDB" id="A0A4Q0PEC7"/>